<dbReference type="AlphaFoldDB" id="E1EWM3"/>
<sequence length="1008" mass="112088">MSSFALGQKVSRLRIGYFFFAPLMNVPGAAELEFPSDVSDPTLDIGVGGPELFEPFVQNYDMRSLLLNQRFLSSARIQVTYVTELLVRPVILRLLLEIAFVVPCDDDYIHHFLFTECFSANGSTIDFEPSKAIIQDIQKPVLSQLDYYIQIPKQERLDMLDAAIDLLDICLRDERAVAVIKECRLLQRYPFTVVSRRNCFPMLRSLRNASSINRVPFHICRAFSKLIRSLCAQQASAVLLLDVLQESIPKADLSDAADSWNYLTAWLSNADHPDVMGSLISFVVDSQHLLSIHNKQRLTSLLTELGFATSLCRLLVTSNPDEVPADAGQMVSEVLSAILSATTCDELRLEAIKCLPNLAEHVFVTEHRGIDVWRMKYTGRTLVIGVRAIIYITRSLYENSYGKPPSVASKDLKQIGYLRSIFQKVLGVIKGVGHRLRMLIKEGIELERQGKEDLSAQSTDSTDLQNVGATDALALTVLESLAELQHTLSRSIVTEHNEDAVHLEGTIPSPDRSRPFQRRIELISGLNKHMGQFSLVQYAILETLARLLLLSADIRDFLCVSKGTSPFLSVSTGTFNIDNSFADFGSTGPFQASFPYSAIIGVGGAETIDFKKTFCFSNGGHYPLSPLHIAECYAKSGIPDAVLLTMIAYPNCSICHFLGTRILIPMLEYNGHAPQVIHSIISETCLLRFLDLYVGQNMDDLATSFTLSTTSIGVFLVSIAANIVRLAGNVPDSRWKNRKLDHLLSLRLSSAQTPSIHQSPVPLTLDELTSSLRTSSTATNAILHKISNSPRFRAFSEKVLRTSLWVHFSFNESADEFESMLRQMLRLSPCSEPPPSPIKPSLYEHRYTLRLDDGRKSKGQAVPIIPQTLIPQKAQSCVTRKYNEEGHDSAVYKGHHISGSFLPTLDKRKKIMPLVGGRESDSNRLARIASYGFLPFDVHKVENANSDSSRSVPAGIQKIQRKPVQSLPVLRPHEYGRNGVIVTVAPSTQQGCPLMSIKTLRNTRSSNH</sequence>
<gene>
    <name evidence="1" type="ORF">GLP15_5030</name>
</gene>
<accession>E1EWM3</accession>
<dbReference type="OrthoDB" id="10254313at2759"/>
<evidence type="ECO:0000313" key="2">
    <source>
        <dbReference type="Proteomes" id="UP000008974"/>
    </source>
</evidence>
<dbReference type="VEuPathDB" id="GiardiaDB:GLP15_5030"/>
<evidence type="ECO:0000313" key="1">
    <source>
        <dbReference type="EMBL" id="EFO65395.1"/>
    </source>
</evidence>
<name>E1EWM3_GIAIA</name>
<protein>
    <submittedName>
        <fullName evidence="1">Uncharacterized protein</fullName>
    </submittedName>
</protein>
<dbReference type="Proteomes" id="UP000008974">
    <property type="component" value="Unassembled WGS sequence"/>
</dbReference>
<comment type="caution">
    <text evidence="1">The sequence shown here is derived from an EMBL/GenBank/DDBJ whole genome shotgun (WGS) entry which is preliminary data.</text>
</comment>
<proteinExistence type="predicted"/>
<dbReference type="EMBL" id="ACVC01000032">
    <property type="protein sequence ID" value="EFO65395.1"/>
    <property type="molecule type" value="Genomic_DNA"/>
</dbReference>
<dbReference type="OMA" id="SATTCDE"/>
<organism evidence="1 2">
    <name type="scientific">Giardia intestinalis (strain P15)</name>
    <name type="common">Giardia lamblia</name>
    <dbReference type="NCBI Taxonomy" id="658858"/>
    <lineage>
        <taxon>Eukaryota</taxon>
        <taxon>Metamonada</taxon>
        <taxon>Diplomonadida</taxon>
        <taxon>Hexamitidae</taxon>
        <taxon>Giardiinae</taxon>
        <taxon>Giardia</taxon>
    </lineage>
</organism>
<reference evidence="1 2" key="1">
    <citation type="journal article" date="2010" name="BMC Genomics">
        <title>Genome analysis and comparative genomics of a Giardia intestinalis assemblage E isolate.</title>
        <authorList>
            <person name="Jerlstrom-Hultqvist J."/>
            <person name="Franzen O."/>
            <person name="Ankarklev J."/>
            <person name="Xu F."/>
            <person name="Nohynkova E."/>
            <person name="Andersson J.O."/>
            <person name="Svard S.G."/>
            <person name="Andersson B."/>
        </authorList>
    </citation>
    <scope>NUCLEOTIDE SEQUENCE [LARGE SCALE GENOMIC DNA]</scope>
    <source>
        <strain evidence="1 2">P15</strain>
    </source>
</reference>